<reference evidence="1" key="1">
    <citation type="submission" date="2020-08" db="EMBL/GenBank/DDBJ databases">
        <title>Genomic Encyclopedia of Type Strains, Phase IV (KMG-V): Genome sequencing to study the core and pangenomes of soil and plant-associated prokaryotes.</title>
        <authorList>
            <person name="Whitman W."/>
        </authorList>
    </citation>
    <scope>NUCLEOTIDE SEQUENCE</scope>
    <source>
        <strain evidence="1">M8UP15</strain>
    </source>
</reference>
<accession>A0ACC5P559</accession>
<name>A0ACC5P559_9BACT</name>
<comment type="caution">
    <text evidence="1">The sequence shown here is derived from an EMBL/GenBank/DDBJ whole genome shotgun (WGS) entry which is preliminary data.</text>
</comment>
<dbReference type="Proteomes" id="UP000569005">
    <property type="component" value="Unassembled WGS sequence"/>
</dbReference>
<proteinExistence type="predicted"/>
<keyword evidence="2" id="KW-1185">Reference proteome</keyword>
<evidence type="ECO:0000313" key="2">
    <source>
        <dbReference type="Proteomes" id="UP000569005"/>
    </source>
</evidence>
<organism evidence="1 2">
    <name type="scientific">Tunturiibacter gelidiferens</name>
    <dbReference type="NCBI Taxonomy" id="3069689"/>
    <lineage>
        <taxon>Bacteria</taxon>
        <taxon>Pseudomonadati</taxon>
        <taxon>Acidobacteriota</taxon>
        <taxon>Terriglobia</taxon>
        <taxon>Terriglobales</taxon>
        <taxon>Acidobacteriaceae</taxon>
        <taxon>Tunturiibacter</taxon>
    </lineage>
</organism>
<dbReference type="EMBL" id="JACHEA010000003">
    <property type="protein sequence ID" value="MBB5341997.1"/>
    <property type="molecule type" value="Genomic_DNA"/>
</dbReference>
<protein>
    <submittedName>
        <fullName evidence="1">Uncharacterized protein</fullName>
    </submittedName>
</protein>
<gene>
    <name evidence="1" type="ORF">HDF13_004386</name>
</gene>
<sequence>MLLAELHGKRFPEAEGQEDWLTSAVFGNLRHIPPTAFWSSLFERALSVGDLPTSLASQLRLDGVAFDRFTQLMTLFWKSCSDYGEPDLILRFTGNDVHPLVVLVEVKLNSTKSGVGENDQLARYLALLNDQAALPGWECAEDHRYLIYLTRAFAKRELEDSVRASGSSDAARRMFGLEWRDVLETAASEAGEGSLLEEVARFLKGRGFEAFRGFRKSPLPIDGAGGRFYGSEYFLSYDGPVWAHSNVTGRFYGR</sequence>
<evidence type="ECO:0000313" key="1">
    <source>
        <dbReference type="EMBL" id="MBB5341997.1"/>
    </source>
</evidence>